<organism evidence="1 2">
    <name type="scientific">Aetokthonos hydrillicola Thurmond2011</name>
    <dbReference type="NCBI Taxonomy" id="2712845"/>
    <lineage>
        <taxon>Bacteria</taxon>
        <taxon>Bacillati</taxon>
        <taxon>Cyanobacteriota</taxon>
        <taxon>Cyanophyceae</taxon>
        <taxon>Nostocales</taxon>
        <taxon>Hapalosiphonaceae</taxon>
        <taxon>Aetokthonos</taxon>
    </lineage>
</organism>
<accession>A0AAP5I1Y0</accession>
<reference evidence="2" key="1">
    <citation type="journal article" date="2021" name="Science">
        <title>Hunting the eagle killer: A cyanobacterial neurotoxin causes vacuolar myelinopathy.</title>
        <authorList>
            <person name="Breinlinger S."/>
            <person name="Phillips T.J."/>
            <person name="Haram B.N."/>
            <person name="Mares J."/>
            <person name="Martinez Yerena J.A."/>
            <person name="Hrouzek P."/>
            <person name="Sobotka R."/>
            <person name="Henderson W.M."/>
            <person name="Schmieder P."/>
            <person name="Williams S.M."/>
            <person name="Lauderdale J.D."/>
            <person name="Wilde H.D."/>
            <person name="Gerrin W."/>
            <person name="Kust A."/>
            <person name="Washington J.W."/>
            <person name="Wagner C."/>
            <person name="Geier B."/>
            <person name="Liebeke M."/>
            <person name="Enke H."/>
            <person name="Niedermeyer T.H.J."/>
            <person name="Wilde S.B."/>
        </authorList>
    </citation>
    <scope>NUCLEOTIDE SEQUENCE [LARGE SCALE GENOMIC DNA]</scope>
    <source>
        <strain evidence="2">Thurmond2011</strain>
    </source>
</reference>
<comment type="caution">
    <text evidence="1">The sequence shown here is derived from an EMBL/GenBank/DDBJ whole genome shotgun (WGS) entry which is preliminary data.</text>
</comment>
<dbReference type="EMBL" id="JAALHA020000001">
    <property type="protein sequence ID" value="MDR9893291.1"/>
    <property type="molecule type" value="Genomic_DNA"/>
</dbReference>
<gene>
    <name evidence="1" type="ORF">G7B40_001650</name>
</gene>
<protein>
    <submittedName>
        <fullName evidence="1">Uncharacterized protein</fullName>
    </submittedName>
</protein>
<keyword evidence="2" id="KW-1185">Reference proteome</keyword>
<dbReference type="Proteomes" id="UP000667802">
    <property type="component" value="Unassembled WGS sequence"/>
</dbReference>
<sequence>MAKSGYQRLKEWRDRQSSGEELQKCKMCERPMKGKLSIERGFCSYCFPKTPEGQLYRKEIMERHYSKQQKQE</sequence>
<name>A0AAP5I1Y0_9CYAN</name>
<proteinExistence type="predicted"/>
<dbReference type="AlphaFoldDB" id="A0AAP5I1Y0"/>
<evidence type="ECO:0000313" key="2">
    <source>
        <dbReference type="Proteomes" id="UP000667802"/>
    </source>
</evidence>
<evidence type="ECO:0000313" key="1">
    <source>
        <dbReference type="EMBL" id="MDR9893291.1"/>
    </source>
</evidence>